<dbReference type="Pfam" id="PF16867">
    <property type="entry name" value="DMSP_lyase"/>
    <property type="match status" value="1"/>
</dbReference>
<dbReference type="EMBL" id="VZQQ01000021">
    <property type="protein sequence ID" value="MBC8749513.1"/>
    <property type="molecule type" value="Genomic_DNA"/>
</dbReference>
<organism evidence="1 2">
    <name type="scientific">Paraburkholderia podalyriae</name>
    <dbReference type="NCBI Taxonomy" id="1938811"/>
    <lineage>
        <taxon>Bacteria</taxon>
        <taxon>Pseudomonadati</taxon>
        <taxon>Pseudomonadota</taxon>
        <taxon>Betaproteobacteria</taxon>
        <taxon>Burkholderiales</taxon>
        <taxon>Burkholderiaceae</taxon>
        <taxon>Paraburkholderia</taxon>
    </lineage>
</organism>
<name>A0ABR7PTC7_9BURK</name>
<gene>
    <name evidence="1" type="ORF">F6X42_23910</name>
</gene>
<protein>
    <submittedName>
        <fullName evidence="1">Transcriptional regulator</fullName>
    </submittedName>
</protein>
<dbReference type="InterPro" id="IPR031723">
    <property type="entry name" value="DMSP_lyase"/>
</dbReference>
<evidence type="ECO:0000313" key="2">
    <source>
        <dbReference type="Proteomes" id="UP000736373"/>
    </source>
</evidence>
<accession>A0ABR7PTC7</accession>
<dbReference type="InterPro" id="IPR014710">
    <property type="entry name" value="RmlC-like_jellyroll"/>
</dbReference>
<dbReference type="RefSeq" id="WP_187636514.1">
    <property type="nucleotide sequence ID" value="NZ_VZQQ01000021.1"/>
</dbReference>
<reference evidence="1 2" key="1">
    <citation type="submission" date="2019-09" db="EMBL/GenBank/DDBJ databases">
        <title>Paraburkholderia podalyriae sp. nov., A South African Podalyria-associated rhizobium.</title>
        <authorList>
            <person name="Mavima L."/>
            <person name="Beukes C.W."/>
            <person name="Palmer M."/>
            <person name="De Meyer S.E."/>
            <person name="James E.K."/>
            <person name="Maluk M."/>
            <person name="Avontuur J.R."/>
            <person name="Chan W.Y."/>
            <person name="Venter S.N."/>
            <person name="Steenkamp E.T."/>
        </authorList>
    </citation>
    <scope>NUCLEOTIDE SEQUENCE [LARGE SCALE GENOMIC DNA]</scope>
    <source>
        <strain evidence="1 2">WC7.3b</strain>
    </source>
</reference>
<keyword evidence="2" id="KW-1185">Reference proteome</keyword>
<evidence type="ECO:0000313" key="1">
    <source>
        <dbReference type="EMBL" id="MBC8749513.1"/>
    </source>
</evidence>
<proteinExistence type="predicted"/>
<sequence>MYARQKTLQNFINVAHVLFQNQALPQAARELSCKVFRRLATESDDGKRNLTIYPACTYLDRALASVSAGDTPLACAARSVKELEPFIGWQRRTTGLNGSENYVEDHVNGMIVGPGGMESRYDVQLGFSLMAPNTRYSDHQHVPEEAYVLLTAGDFKQENGDWFDPGIGGGLYNRSNISHAMRTRDLPFFAFWCLLI</sequence>
<dbReference type="Proteomes" id="UP000736373">
    <property type="component" value="Unassembled WGS sequence"/>
</dbReference>
<dbReference type="Gene3D" id="2.60.120.10">
    <property type="entry name" value="Jelly Rolls"/>
    <property type="match status" value="1"/>
</dbReference>
<comment type="caution">
    <text evidence="1">The sequence shown here is derived from an EMBL/GenBank/DDBJ whole genome shotgun (WGS) entry which is preliminary data.</text>
</comment>